<evidence type="ECO:0000259" key="1">
    <source>
        <dbReference type="Pfam" id="PF00534"/>
    </source>
</evidence>
<dbReference type="Gene3D" id="3.40.50.2000">
    <property type="entry name" value="Glycogen Phosphorylase B"/>
    <property type="match status" value="2"/>
</dbReference>
<organism evidence="3 4">
    <name type="scientific">Cylindrospermum stagnale PCC 7417</name>
    <dbReference type="NCBI Taxonomy" id="56107"/>
    <lineage>
        <taxon>Bacteria</taxon>
        <taxon>Bacillati</taxon>
        <taxon>Cyanobacteriota</taxon>
        <taxon>Cyanophyceae</taxon>
        <taxon>Nostocales</taxon>
        <taxon>Nostocaceae</taxon>
        <taxon>Cylindrospermum</taxon>
    </lineage>
</organism>
<dbReference type="Pfam" id="PF00534">
    <property type="entry name" value="Glycos_transf_1"/>
    <property type="match status" value="1"/>
</dbReference>
<dbReference type="eggNOG" id="COG0438">
    <property type="taxonomic scope" value="Bacteria"/>
</dbReference>
<evidence type="ECO:0000313" key="3">
    <source>
        <dbReference type="EMBL" id="AFZ27933.1"/>
    </source>
</evidence>
<dbReference type="InterPro" id="IPR001296">
    <property type="entry name" value="Glyco_trans_1"/>
</dbReference>
<dbReference type="PANTHER" id="PTHR45947">
    <property type="entry name" value="SULFOQUINOVOSYL TRANSFERASE SQD2"/>
    <property type="match status" value="1"/>
</dbReference>
<keyword evidence="3" id="KW-0808">Transferase</keyword>
<dbReference type="PANTHER" id="PTHR45947:SF3">
    <property type="entry name" value="SULFOQUINOVOSYL TRANSFERASE SQD2"/>
    <property type="match status" value="1"/>
</dbReference>
<feature type="domain" description="Glycosyltransferase subfamily 4-like N-terminal" evidence="2">
    <location>
        <begin position="14"/>
        <end position="196"/>
    </location>
</feature>
<dbReference type="HOGENOM" id="CLU_009583_37_1_3"/>
<dbReference type="InterPro" id="IPR028098">
    <property type="entry name" value="Glyco_trans_4-like_N"/>
</dbReference>
<dbReference type="Pfam" id="PF13439">
    <property type="entry name" value="Glyco_transf_4"/>
    <property type="match status" value="1"/>
</dbReference>
<dbReference type="PATRIC" id="fig|56107.3.peg.6552"/>
<dbReference type="KEGG" id="csg:Cylst_5958"/>
<dbReference type="CDD" id="cd03801">
    <property type="entry name" value="GT4_PimA-like"/>
    <property type="match status" value="1"/>
</dbReference>
<dbReference type="InterPro" id="IPR050194">
    <property type="entry name" value="Glycosyltransferase_grp1"/>
</dbReference>
<reference evidence="3 4" key="1">
    <citation type="submission" date="2012-06" db="EMBL/GenBank/DDBJ databases">
        <title>Finished chromosome of genome of Cylindrospermum stagnale PCC 7417.</title>
        <authorList>
            <consortium name="US DOE Joint Genome Institute"/>
            <person name="Gugger M."/>
            <person name="Coursin T."/>
            <person name="Rippka R."/>
            <person name="Tandeau De Marsac N."/>
            <person name="Huntemann M."/>
            <person name="Wei C.-L."/>
            <person name="Han J."/>
            <person name="Detter J.C."/>
            <person name="Han C."/>
            <person name="Tapia R."/>
            <person name="Chen A."/>
            <person name="Kyrpides N."/>
            <person name="Mavromatis K."/>
            <person name="Markowitz V."/>
            <person name="Szeto E."/>
            <person name="Ivanova N."/>
            <person name="Pagani I."/>
            <person name="Pati A."/>
            <person name="Goodwin L."/>
            <person name="Nordberg H.P."/>
            <person name="Cantor M.N."/>
            <person name="Hua S.X."/>
            <person name="Woyke T."/>
            <person name="Kerfeld C.A."/>
        </authorList>
    </citation>
    <scope>NUCLEOTIDE SEQUENCE [LARGE SCALE GENOMIC DNA]</scope>
    <source>
        <strain evidence="3 4">PCC 7417</strain>
    </source>
</reference>
<proteinExistence type="predicted"/>
<gene>
    <name evidence="3" type="ORF">Cylst_5958</name>
</gene>
<dbReference type="OrthoDB" id="516698at2"/>
<protein>
    <submittedName>
        <fullName evidence="3">Glycosyltransferase</fullName>
    </submittedName>
</protein>
<keyword evidence="4" id="KW-1185">Reference proteome</keyword>
<accession>K9X5Z9</accession>
<dbReference type="GO" id="GO:0016757">
    <property type="term" value="F:glycosyltransferase activity"/>
    <property type="evidence" value="ECO:0007669"/>
    <property type="project" value="InterPro"/>
</dbReference>
<dbReference type="RefSeq" id="WP_015211166.1">
    <property type="nucleotide sequence ID" value="NC_019757.1"/>
</dbReference>
<name>K9X5Z9_9NOST</name>
<dbReference type="Proteomes" id="UP000010475">
    <property type="component" value="Chromosome"/>
</dbReference>
<feature type="domain" description="Glycosyl transferase family 1" evidence="1">
    <location>
        <begin position="223"/>
        <end position="363"/>
    </location>
</feature>
<dbReference type="STRING" id="56107.Cylst_5958"/>
<evidence type="ECO:0000259" key="2">
    <source>
        <dbReference type="Pfam" id="PF13439"/>
    </source>
</evidence>
<dbReference type="AlphaFoldDB" id="K9X5Z9"/>
<evidence type="ECO:0000313" key="4">
    <source>
        <dbReference type="Proteomes" id="UP000010475"/>
    </source>
</evidence>
<dbReference type="SUPFAM" id="SSF53756">
    <property type="entry name" value="UDP-Glycosyltransferase/glycogen phosphorylase"/>
    <property type="match status" value="1"/>
</dbReference>
<sequence>MKLKIAIVVHGRFHAFDLARELINQGHDVTLLTNYPKKFVEKFDIPQEFVKTFLLHGIFTRVIQKLHAVLGISNFEYIVHSEFSKWAARNLINDKYDVIHVFSGVAEEIFQAMSDKRGLKCLVRGSAHIRTQFKILSEEEKRAGVTVDKPSKWMISREEREYQLADLVIVLSNFAKQSFIDQDITPAKIKVLPLGTQLVKFRPIQQVIAERCHRIISQLPLHVLMVGTFSYRKGAIDFVNISELGSTNFRFKFVGTVTSEASHLAKASENIEFIPKQEQFELPKFYAWADIFIFTTIEDGYAVVLSQAQANGLPIITTTNCSGSDIVIEGKTGWVLPIRSPEIFVERLNWCHENRQELAQMVRELYQEFQPRDWAEVATDFVHISTGILKE</sequence>
<dbReference type="EMBL" id="CP003642">
    <property type="protein sequence ID" value="AFZ27933.1"/>
    <property type="molecule type" value="Genomic_DNA"/>
</dbReference>